<proteinExistence type="predicted"/>
<dbReference type="Proteomes" id="UP001385951">
    <property type="component" value="Unassembled WGS sequence"/>
</dbReference>
<accession>A0AAW0GCB9</accession>
<protein>
    <submittedName>
        <fullName evidence="2">Uncharacterized protein</fullName>
    </submittedName>
</protein>
<comment type="caution">
    <text evidence="2">The sequence shown here is derived from an EMBL/GenBank/DDBJ whole genome shotgun (WGS) entry which is preliminary data.</text>
</comment>
<dbReference type="EMBL" id="JASBNA010000010">
    <property type="protein sequence ID" value="KAK7688805.1"/>
    <property type="molecule type" value="Genomic_DNA"/>
</dbReference>
<evidence type="ECO:0000313" key="3">
    <source>
        <dbReference type="Proteomes" id="UP001385951"/>
    </source>
</evidence>
<feature type="compositionally biased region" description="Basic residues" evidence="1">
    <location>
        <begin position="1"/>
        <end position="10"/>
    </location>
</feature>
<dbReference type="AlphaFoldDB" id="A0AAW0GCB9"/>
<gene>
    <name evidence="2" type="ORF">QCA50_008345</name>
</gene>
<name>A0AAW0GCB9_9APHY</name>
<feature type="region of interest" description="Disordered" evidence="1">
    <location>
        <begin position="1"/>
        <end position="35"/>
    </location>
</feature>
<evidence type="ECO:0000313" key="2">
    <source>
        <dbReference type="EMBL" id="KAK7688805.1"/>
    </source>
</evidence>
<sequence>MPPKGPKTKGGKIPLPSVKVHSPKDNTNKGDPKKTHIRVREIPRTASSTFSSRVLNDLHSTKGSINTFLFERGVELISLSTKEQTDTNTANNIEQMRTLYQSMTSPVRIKSWGSLDTSSLRHAGYLTASYLELVDHYNKYMSLYPTTPELEETLGKILEDRIDSVLLSCALCKSLLDEESNRSVKEAEGRPAWDLLATTFFISSQDEGVSHSIRQAS</sequence>
<keyword evidence="3" id="KW-1185">Reference proteome</keyword>
<organism evidence="2 3">
    <name type="scientific">Cerrena zonata</name>
    <dbReference type="NCBI Taxonomy" id="2478898"/>
    <lineage>
        <taxon>Eukaryota</taxon>
        <taxon>Fungi</taxon>
        <taxon>Dikarya</taxon>
        <taxon>Basidiomycota</taxon>
        <taxon>Agaricomycotina</taxon>
        <taxon>Agaricomycetes</taxon>
        <taxon>Polyporales</taxon>
        <taxon>Cerrenaceae</taxon>
        <taxon>Cerrena</taxon>
    </lineage>
</organism>
<evidence type="ECO:0000256" key="1">
    <source>
        <dbReference type="SAM" id="MobiDB-lite"/>
    </source>
</evidence>
<reference evidence="2 3" key="1">
    <citation type="submission" date="2022-09" db="EMBL/GenBank/DDBJ databases">
        <authorList>
            <person name="Palmer J.M."/>
        </authorList>
    </citation>
    <scope>NUCLEOTIDE SEQUENCE [LARGE SCALE GENOMIC DNA]</scope>
    <source>
        <strain evidence="2 3">DSM 7382</strain>
    </source>
</reference>
<feature type="compositionally biased region" description="Basic and acidic residues" evidence="1">
    <location>
        <begin position="22"/>
        <end position="35"/>
    </location>
</feature>